<dbReference type="Proteomes" id="UP000327013">
    <property type="component" value="Chromosome 8"/>
</dbReference>
<evidence type="ECO:0000313" key="2">
    <source>
        <dbReference type="Proteomes" id="UP000327013"/>
    </source>
</evidence>
<keyword evidence="2" id="KW-1185">Reference proteome</keyword>
<sequence length="99" mass="10791">MKCKGEQRMLNQAAKEKVLTFPGRLETTVTATTSTDLAETTSTAMKGTKTSSCSKSETKSFRTLAPLVYSFDFAVILSSVSVCIGAEKASLERSIWDWV</sequence>
<name>A0A5N6RS82_9ROSI</name>
<organism evidence="1 2">
    <name type="scientific">Carpinus fangiana</name>
    <dbReference type="NCBI Taxonomy" id="176857"/>
    <lineage>
        <taxon>Eukaryota</taxon>
        <taxon>Viridiplantae</taxon>
        <taxon>Streptophyta</taxon>
        <taxon>Embryophyta</taxon>
        <taxon>Tracheophyta</taxon>
        <taxon>Spermatophyta</taxon>
        <taxon>Magnoliopsida</taxon>
        <taxon>eudicotyledons</taxon>
        <taxon>Gunneridae</taxon>
        <taxon>Pentapetalae</taxon>
        <taxon>rosids</taxon>
        <taxon>fabids</taxon>
        <taxon>Fagales</taxon>
        <taxon>Betulaceae</taxon>
        <taxon>Carpinus</taxon>
    </lineage>
</organism>
<proteinExistence type="predicted"/>
<reference evidence="1 2" key="1">
    <citation type="submission" date="2019-06" db="EMBL/GenBank/DDBJ databases">
        <title>A chromosomal-level reference genome of Carpinus fangiana (Coryloideae, Betulaceae).</title>
        <authorList>
            <person name="Yang X."/>
            <person name="Wang Z."/>
            <person name="Zhang L."/>
            <person name="Hao G."/>
            <person name="Liu J."/>
            <person name="Yang Y."/>
        </authorList>
    </citation>
    <scope>NUCLEOTIDE SEQUENCE [LARGE SCALE GENOMIC DNA]</scope>
    <source>
        <strain evidence="1">Cfa_2016G</strain>
        <tissue evidence="1">Leaf</tissue>
    </source>
</reference>
<protein>
    <submittedName>
        <fullName evidence="1">Uncharacterized protein</fullName>
    </submittedName>
</protein>
<dbReference type="EMBL" id="CM017328">
    <property type="protein sequence ID" value="KAE8125296.1"/>
    <property type="molecule type" value="Genomic_DNA"/>
</dbReference>
<dbReference type="AlphaFoldDB" id="A0A5N6RS82"/>
<gene>
    <name evidence="1" type="ORF">FH972_020121</name>
</gene>
<accession>A0A5N6RS82</accession>
<evidence type="ECO:0000313" key="1">
    <source>
        <dbReference type="EMBL" id="KAE8125296.1"/>
    </source>
</evidence>